<dbReference type="Pfam" id="PF02237">
    <property type="entry name" value="BPL_C"/>
    <property type="match status" value="1"/>
</dbReference>
<dbReference type="NCBIfam" id="TIGR00121">
    <property type="entry name" value="birA_ligase"/>
    <property type="match status" value="1"/>
</dbReference>
<dbReference type="STRING" id="71999.KPaMU14_08920"/>
<keyword evidence="1 5" id="KW-0436">Ligase</keyword>
<dbReference type="InterPro" id="IPR004408">
    <property type="entry name" value="Biotin_CoA_COase_ligase"/>
</dbReference>
<dbReference type="InterPro" id="IPR003142">
    <property type="entry name" value="BPL_C"/>
</dbReference>
<gene>
    <name evidence="5" type="ORF">C884_00596</name>
</gene>
<proteinExistence type="predicted"/>
<dbReference type="Gene3D" id="2.30.30.100">
    <property type="match status" value="1"/>
</dbReference>
<feature type="domain" description="BPL/LPL catalytic" evidence="4">
    <location>
        <begin position="33"/>
        <end position="222"/>
    </location>
</feature>
<dbReference type="InterPro" id="IPR045864">
    <property type="entry name" value="aa-tRNA-synth_II/BPL/LPL"/>
</dbReference>
<accession>M2YCQ6</accession>
<dbReference type="PANTHER" id="PTHR12835">
    <property type="entry name" value="BIOTIN PROTEIN LIGASE"/>
    <property type="match status" value="1"/>
</dbReference>
<evidence type="ECO:0000313" key="5">
    <source>
        <dbReference type="EMBL" id="EME36305.1"/>
    </source>
</evidence>
<dbReference type="RefSeq" id="WP_006215019.1">
    <property type="nucleotide sequence ID" value="NZ_ANHZ02000016.1"/>
</dbReference>
<comment type="caution">
    <text evidence="5">The sequence shown here is derived from an EMBL/GenBank/DDBJ whole genome shotgun (WGS) entry which is preliminary data.</text>
</comment>
<dbReference type="EMBL" id="ANHZ02000016">
    <property type="protein sequence ID" value="EME36305.1"/>
    <property type="molecule type" value="Genomic_DNA"/>
</dbReference>
<dbReference type="AlphaFoldDB" id="M2YCQ6"/>
<dbReference type="InterPro" id="IPR004143">
    <property type="entry name" value="BPL_LPL_catalytic"/>
</dbReference>
<evidence type="ECO:0000259" key="4">
    <source>
        <dbReference type="PROSITE" id="PS51733"/>
    </source>
</evidence>
<dbReference type="PANTHER" id="PTHR12835:SF5">
    <property type="entry name" value="BIOTIN--PROTEIN LIGASE"/>
    <property type="match status" value="1"/>
</dbReference>
<dbReference type="GO" id="GO:0005737">
    <property type="term" value="C:cytoplasm"/>
    <property type="evidence" value="ECO:0007669"/>
    <property type="project" value="TreeGrafter"/>
</dbReference>
<reference evidence="5 6" key="1">
    <citation type="journal article" date="2014" name="Genome Announc.">
        <title>Draft Genome Sequence of Kocuria palustris PEL.</title>
        <authorList>
            <person name="Sharma G."/>
            <person name="Khatri I."/>
            <person name="Subramanian S."/>
        </authorList>
    </citation>
    <scope>NUCLEOTIDE SEQUENCE [LARGE SCALE GENOMIC DNA]</scope>
    <source>
        <strain evidence="5 6">PEL</strain>
    </source>
</reference>
<name>M2YCQ6_9MICC</name>
<keyword evidence="2" id="KW-0092">Biotin</keyword>
<dbReference type="CDD" id="cd16442">
    <property type="entry name" value="BPL"/>
    <property type="match status" value="1"/>
</dbReference>
<dbReference type="PROSITE" id="PS51733">
    <property type="entry name" value="BPL_LPL_CATALYTIC"/>
    <property type="match status" value="1"/>
</dbReference>
<evidence type="ECO:0000256" key="1">
    <source>
        <dbReference type="ARBA" id="ARBA00022598"/>
    </source>
</evidence>
<dbReference type="EC" id="6.3.4.15" evidence="3"/>
<dbReference type="GO" id="GO:0004077">
    <property type="term" value="F:biotin--[biotin carboxyl-carrier protein] ligase activity"/>
    <property type="evidence" value="ECO:0007669"/>
    <property type="project" value="UniProtKB-EC"/>
</dbReference>
<dbReference type="Pfam" id="PF03099">
    <property type="entry name" value="BPL_LplA_LipB"/>
    <property type="match status" value="1"/>
</dbReference>
<evidence type="ECO:0000313" key="6">
    <source>
        <dbReference type="Proteomes" id="UP000009877"/>
    </source>
</evidence>
<protein>
    <recommendedName>
        <fullName evidence="3">biotin--[biotin carboxyl-carrier protein] ligase</fullName>
        <ecNumber evidence="3">6.3.4.15</ecNumber>
    </recommendedName>
</protein>
<organism evidence="5 6">
    <name type="scientific">Kocuria palustris PEL</name>
    <dbReference type="NCBI Taxonomy" id="1236550"/>
    <lineage>
        <taxon>Bacteria</taxon>
        <taxon>Bacillati</taxon>
        <taxon>Actinomycetota</taxon>
        <taxon>Actinomycetes</taxon>
        <taxon>Micrococcales</taxon>
        <taxon>Micrococcaceae</taxon>
        <taxon>Kocuria</taxon>
    </lineage>
</organism>
<sequence>MTPTDPRAQAAPLLDDAQTDRLAEILRSPFEVLPQIPSTNDELVERAQRAARRGQPLPDLSLLAAEHQSAGRGRLDRQWVTGPGDALTFSLLLRPAHGSGPTAVPLPTQSFPWLTVLLAAAIAQTLRAQGIEASLKWPNDVLVETGSGSRKICGVLASLVVHDGSAPALVLGAGLNVAVAPEGAASVRGEGSEASRGDLLVEIAERFTALYRLFAESPESLTGPGELRAAVEQLLSTLGRRVRAELPGGQAPLEGVAVGLDERGALVIDHDGGRIAVSAADVVHLRPIEEGDRA</sequence>
<keyword evidence="6" id="KW-1185">Reference proteome</keyword>
<evidence type="ECO:0000256" key="2">
    <source>
        <dbReference type="ARBA" id="ARBA00023267"/>
    </source>
</evidence>
<evidence type="ECO:0000256" key="3">
    <source>
        <dbReference type="ARBA" id="ARBA00024227"/>
    </source>
</evidence>
<dbReference type="SUPFAM" id="SSF55681">
    <property type="entry name" value="Class II aaRS and biotin synthetases"/>
    <property type="match status" value="1"/>
</dbReference>
<dbReference type="Gene3D" id="3.30.930.10">
    <property type="entry name" value="Bira Bifunctional Protein, Domain 2"/>
    <property type="match status" value="1"/>
</dbReference>
<dbReference type="Proteomes" id="UP000009877">
    <property type="component" value="Unassembled WGS sequence"/>
</dbReference>